<organism evidence="2 3">
    <name type="scientific">Gryllus longicercus</name>
    <dbReference type="NCBI Taxonomy" id="2509291"/>
    <lineage>
        <taxon>Eukaryota</taxon>
        <taxon>Metazoa</taxon>
        <taxon>Ecdysozoa</taxon>
        <taxon>Arthropoda</taxon>
        <taxon>Hexapoda</taxon>
        <taxon>Insecta</taxon>
        <taxon>Pterygota</taxon>
        <taxon>Neoptera</taxon>
        <taxon>Polyneoptera</taxon>
        <taxon>Orthoptera</taxon>
        <taxon>Ensifera</taxon>
        <taxon>Gryllidea</taxon>
        <taxon>Grylloidea</taxon>
        <taxon>Gryllidae</taxon>
        <taxon>Gryllinae</taxon>
        <taxon>Gryllus</taxon>
    </lineage>
</organism>
<keyword evidence="1" id="KW-0812">Transmembrane</keyword>
<proteinExistence type="predicted"/>
<accession>A0AAN9Z220</accession>
<protein>
    <submittedName>
        <fullName evidence="2">Uncharacterized protein</fullName>
    </submittedName>
</protein>
<reference evidence="2 3" key="1">
    <citation type="submission" date="2024-03" db="EMBL/GenBank/DDBJ databases">
        <title>The genome assembly and annotation of the cricket Gryllus longicercus Weissman &amp; Gray.</title>
        <authorList>
            <person name="Szrajer S."/>
            <person name="Gray D."/>
            <person name="Ylla G."/>
        </authorList>
    </citation>
    <scope>NUCLEOTIDE SEQUENCE [LARGE SCALE GENOMIC DNA]</scope>
    <source>
        <strain evidence="2">DAG 2021-001</strain>
        <tissue evidence="2">Whole body minus gut</tissue>
    </source>
</reference>
<sequence length="113" mass="11152">MLAEASAGGGGGGGGAASVVGALEMAVSSLDLEVGSAMFLDSRLHLRCAAWLFNVYRRNSVEYELQEDAPQLASVLGPSLSGATTPRPNSGLLAPAAAAVAAAAVAAVLLAAR</sequence>
<feature type="transmembrane region" description="Helical" evidence="1">
    <location>
        <begin position="92"/>
        <end position="112"/>
    </location>
</feature>
<gene>
    <name evidence="2" type="ORF">R5R35_014652</name>
</gene>
<evidence type="ECO:0000256" key="1">
    <source>
        <dbReference type="SAM" id="Phobius"/>
    </source>
</evidence>
<keyword evidence="3" id="KW-1185">Reference proteome</keyword>
<dbReference type="AlphaFoldDB" id="A0AAN9Z220"/>
<keyword evidence="1" id="KW-0472">Membrane</keyword>
<evidence type="ECO:0000313" key="2">
    <source>
        <dbReference type="EMBL" id="KAK7865123.1"/>
    </source>
</evidence>
<dbReference type="EMBL" id="JAZDUA010000186">
    <property type="protein sequence ID" value="KAK7865123.1"/>
    <property type="molecule type" value="Genomic_DNA"/>
</dbReference>
<keyword evidence="1" id="KW-1133">Transmembrane helix</keyword>
<dbReference type="Proteomes" id="UP001378592">
    <property type="component" value="Unassembled WGS sequence"/>
</dbReference>
<comment type="caution">
    <text evidence="2">The sequence shown here is derived from an EMBL/GenBank/DDBJ whole genome shotgun (WGS) entry which is preliminary data.</text>
</comment>
<evidence type="ECO:0000313" key="3">
    <source>
        <dbReference type="Proteomes" id="UP001378592"/>
    </source>
</evidence>
<name>A0AAN9Z220_9ORTH</name>